<accession>A0A272EUP8</accession>
<protein>
    <submittedName>
        <fullName evidence="2">Uncharacterized protein</fullName>
    </submittedName>
</protein>
<dbReference type="Proteomes" id="UP000216107">
    <property type="component" value="Unassembled WGS sequence"/>
</dbReference>
<gene>
    <name evidence="1" type="ORF">BGI27_02970</name>
    <name evidence="2" type="ORF">CGU29_06155</name>
</gene>
<sequence>MNVVEIGIDKDGKALTSCVVVPEESSNAAARSAFKPVELSENKALMMQTFEECAAENRSVEHFGIAIVDQTNLKKKFQEKYSRINQSASPDTLRTIFNRNLKALDSEGFLKFNRDSMQVKRGSKQHAVINIEAIGRNLPDNVKKLVS</sequence>
<evidence type="ECO:0000313" key="3">
    <source>
        <dbReference type="Proteomes" id="UP000216107"/>
    </source>
</evidence>
<evidence type="ECO:0000313" key="1">
    <source>
        <dbReference type="EMBL" id="KAF7600357.1"/>
    </source>
</evidence>
<evidence type="ECO:0000313" key="4">
    <source>
        <dbReference type="Proteomes" id="UP000623509"/>
    </source>
</evidence>
<reference evidence="2 3" key="2">
    <citation type="submission" date="2017-07" db="EMBL/GenBank/DDBJ databases">
        <title>Candidatus Dactylopiibacterium carminicum, a nitrogen-fixing symbiont of the cochineal insect Dactylopius coccus and Dactylopius opuntiae (Hemiptera: Coccoidea: Dactylopiidae).</title>
        <authorList>
            <person name="Vera A."/>
        </authorList>
    </citation>
    <scope>NUCLEOTIDE SEQUENCE [LARGE SCALE GENOMIC DNA]</scope>
    <source>
        <strain evidence="2 3">NFDCM</strain>
    </source>
</reference>
<comment type="caution">
    <text evidence="2">The sequence shown here is derived from an EMBL/GenBank/DDBJ whole genome shotgun (WGS) entry which is preliminary data.</text>
</comment>
<dbReference type="EMBL" id="MDUX01000006">
    <property type="protein sequence ID" value="KAF7600357.1"/>
    <property type="molecule type" value="Genomic_DNA"/>
</dbReference>
<keyword evidence="4" id="KW-1185">Reference proteome</keyword>
<dbReference type="AlphaFoldDB" id="A0A272EUP8"/>
<proteinExistence type="predicted"/>
<dbReference type="Proteomes" id="UP000623509">
    <property type="component" value="Unassembled WGS sequence"/>
</dbReference>
<name>A0A272EUP8_9RHOO</name>
<evidence type="ECO:0000313" key="2">
    <source>
        <dbReference type="EMBL" id="PAS93815.1"/>
    </source>
</evidence>
<reference evidence="1 4" key="1">
    <citation type="submission" date="2016-08" db="EMBL/GenBank/DDBJ databases">
        <title>Candidatus Dactylopiibacterium carminicum genome sequence.</title>
        <authorList>
            <person name="Ramirez-Puebla S.T."/>
            <person name="Ormeno-Orrillo E."/>
            <person name="Vera-Ponce De Leon A."/>
            <person name="Luis L."/>
            <person name="Sanchez-Flores A."/>
            <person name="Monica R."/>
            <person name="Martinez-Romero E."/>
        </authorList>
    </citation>
    <scope>NUCLEOTIDE SEQUENCE [LARGE SCALE GENOMIC DNA]</scope>
    <source>
        <strain evidence="1">END1</strain>
    </source>
</reference>
<dbReference type="EMBL" id="NMRN01000012">
    <property type="protein sequence ID" value="PAS93815.1"/>
    <property type="molecule type" value="Genomic_DNA"/>
</dbReference>
<organism evidence="2 3">
    <name type="scientific">Candidatus Dactylopiibacterium carminicum</name>
    <dbReference type="NCBI Taxonomy" id="857335"/>
    <lineage>
        <taxon>Bacteria</taxon>
        <taxon>Pseudomonadati</taxon>
        <taxon>Pseudomonadota</taxon>
        <taxon>Betaproteobacteria</taxon>
        <taxon>Rhodocyclales</taxon>
        <taxon>Rhodocyclaceae</taxon>
        <taxon>Candidatus Dactylopiibacterium</taxon>
    </lineage>
</organism>